<dbReference type="GO" id="GO:0007094">
    <property type="term" value="P:mitotic spindle assembly checkpoint signaling"/>
    <property type="evidence" value="ECO:0007669"/>
    <property type="project" value="TreeGrafter"/>
</dbReference>
<organism evidence="10 11">
    <name type="scientific">Galendromus occidentalis</name>
    <name type="common">western predatory mite</name>
    <dbReference type="NCBI Taxonomy" id="34638"/>
    <lineage>
        <taxon>Eukaryota</taxon>
        <taxon>Metazoa</taxon>
        <taxon>Ecdysozoa</taxon>
        <taxon>Arthropoda</taxon>
        <taxon>Chelicerata</taxon>
        <taxon>Arachnida</taxon>
        <taxon>Acari</taxon>
        <taxon>Parasitiformes</taxon>
        <taxon>Mesostigmata</taxon>
        <taxon>Gamasina</taxon>
        <taxon>Phytoseioidea</taxon>
        <taxon>Phytoseiidae</taxon>
        <taxon>Typhlodrominae</taxon>
        <taxon>Galendromus</taxon>
    </lineage>
</organism>
<dbReference type="GO" id="GO:1990728">
    <property type="term" value="C:mitotic spindle assembly checkpoint MAD1-MAD2 complex"/>
    <property type="evidence" value="ECO:0007669"/>
    <property type="project" value="UniProtKB-ARBA"/>
</dbReference>
<dbReference type="InterPro" id="IPR045091">
    <property type="entry name" value="Mad2-like"/>
</dbReference>
<sequence length="200" mass="22751">MATTLQSNTVTLQGSAAIVAEFFEFSVNSILYQRGVYPPENFCRVQKYGLTMLVTDDERLKDYLQGVANQLKELLRKKMIRQLVLVIADVETKETLERWEFKVHVDEEMTEESAPKTKELKTIQQEIAAIIRQIVASVTFLPQLEGQLAFDLLVYTKKDGEVNEELWADSKPMLIEGGQMVKIKSFSTSVHSVDAAVVYR</sequence>
<dbReference type="Proteomes" id="UP000694867">
    <property type="component" value="Unplaced"/>
</dbReference>
<accession>A0AAJ6QY05</accession>
<evidence type="ECO:0000313" key="11">
    <source>
        <dbReference type="RefSeq" id="XP_003747559.1"/>
    </source>
</evidence>
<keyword evidence="4" id="KW-0498">Mitosis</keyword>
<name>A0AAJ6QY05_9ACAR</name>
<dbReference type="KEGG" id="goe:100905066"/>
<dbReference type="GO" id="GO:0005654">
    <property type="term" value="C:nucleoplasm"/>
    <property type="evidence" value="ECO:0007669"/>
    <property type="project" value="TreeGrafter"/>
</dbReference>
<keyword evidence="3" id="KW-0132">Cell division</keyword>
<evidence type="ECO:0000256" key="4">
    <source>
        <dbReference type="ARBA" id="ARBA00022776"/>
    </source>
</evidence>
<dbReference type="GeneID" id="100905066"/>
<dbReference type="InterPro" id="IPR003511">
    <property type="entry name" value="HORMA_dom"/>
</dbReference>
<dbReference type="PANTHER" id="PTHR11842:SF11">
    <property type="entry name" value="MITOTIC SPINDLE ASSEMBLY CHECKPOINT PROTEIN MAD2A"/>
    <property type="match status" value="1"/>
</dbReference>
<evidence type="ECO:0000256" key="2">
    <source>
        <dbReference type="ARBA" id="ARBA00010348"/>
    </source>
</evidence>
<evidence type="ECO:0000256" key="7">
    <source>
        <dbReference type="ARBA" id="ARBA00068928"/>
    </source>
</evidence>
<keyword evidence="5" id="KW-0539">Nucleus</keyword>
<keyword evidence="6" id="KW-0131">Cell cycle</keyword>
<proteinExistence type="inferred from homology"/>
<evidence type="ECO:0000256" key="1">
    <source>
        <dbReference type="ARBA" id="ARBA00004123"/>
    </source>
</evidence>
<feature type="domain" description="HORMA" evidence="9">
    <location>
        <begin position="13"/>
        <end position="197"/>
    </location>
</feature>
<dbReference type="SUPFAM" id="SSF56019">
    <property type="entry name" value="The spindle assembly checkpoint protein mad2"/>
    <property type="match status" value="1"/>
</dbReference>
<dbReference type="AlphaFoldDB" id="A0AAJ6QY05"/>
<dbReference type="GO" id="GO:0000776">
    <property type="term" value="C:kinetochore"/>
    <property type="evidence" value="ECO:0007669"/>
    <property type="project" value="TreeGrafter"/>
</dbReference>
<dbReference type="PROSITE" id="PS50815">
    <property type="entry name" value="HORMA"/>
    <property type="match status" value="1"/>
</dbReference>
<dbReference type="Gene3D" id="3.30.900.10">
    <property type="entry name" value="HORMA domain"/>
    <property type="match status" value="1"/>
</dbReference>
<reference evidence="11" key="1">
    <citation type="submission" date="2025-08" db="UniProtKB">
        <authorList>
            <consortium name="RefSeq"/>
        </authorList>
    </citation>
    <scope>IDENTIFICATION</scope>
</reference>
<dbReference type="PANTHER" id="PTHR11842">
    <property type="entry name" value="MITOTIC SPINDLE ASSEMBLY CHECKPOINT PROTEIN MAD2"/>
    <property type="match status" value="1"/>
</dbReference>
<gene>
    <name evidence="11" type="primary">LOC100905066</name>
</gene>
<dbReference type="Pfam" id="PF02301">
    <property type="entry name" value="HORMA"/>
    <property type="match status" value="1"/>
</dbReference>
<dbReference type="RefSeq" id="XP_003747559.1">
    <property type="nucleotide sequence ID" value="XM_003747511.2"/>
</dbReference>
<evidence type="ECO:0000256" key="5">
    <source>
        <dbReference type="ARBA" id="ARBA00023242"/>
    </source>
</evidence>
<evidence type="ECO:0000256" key="3">
    <source>
        <dbReference type="ARBA" id="ARBA00022618"/>
    </source>
</evidence>
<protein>
    <recommendedName>
        <fullName evidence="7">Mitotic spindle assembly checkpoint protein MAD2A</fullName>
    </recommendedName>
    <alternativeName>
        <fullName evidence="8">Mitotic arrest deficient 2-like protein 1</fullName>
    </alternativeName>
</protein>
<evidence type="ECO:0000259" key="9">
    <source>
        <dbReference type="PROSITE" id="PS50815"/>
    </source>
</evidence>
<evidence type="ECO:0000313" key="10">
    <source>
        <dbReference type="Proteomes" id="UP000694867"/>
    </source>
</evidence>
<keyword evidence="10" id="KW-1185">Reference proteome</keyword>
<dbReference type="InterPro" id="IPR036570">
    <property type="entry name" value="HORMA_dom_sf"/>
</dbReference>
<dbReference type="FunFam" id="3.30.900.10:FF:000002">
    <property type="entry name" value="Mitotic spindle assembly checkpoint protein MAD2A"/>
    <property type="match status" value="1"/>
</dbReference>
<evidence type="ECO:0000256" key="6">
    <source>
        <dbReference type="ARBA" id="ARBA00023306"/>
    </source>
</evidence>
<comment type="similarity">
    <text evidence="2">Belongs to the MAD2 family.</text>
</comment>
<dbReference type="GO" id="GO:0051301">
    <property type="term" value="P:cell division"/>
    <property type="evidence" value="ECO:0007669"/>
    <property type="project" value="UniProtKB-KW"/>
</dbReference>
<evidence type="ECO:0000256" key="8">
    <source>
        <dbReference type="ARBA" id="ARBA00076594"/>
    </source>
</evidence>
<comment type="subcellular location">
    <subcellularLocation>
        <location evidence="1">Nucleus</location>
    </subcellularLocation>
</comment>